<gene>
    <name evidence="1" type="ORF">MNB_SV-6-1133</name>
</gene>
<organism evidence="1">
    <name type="scientific">hydrothermal vent metagenome</name>
    <dbReference type="NCBI Taxonomy" id="652676"/>
    <lineage>
        <taxon>unclassified sequences</taxon>
        <taxon>metagenomes</taxon>
        <taxon>ecological metagenomes</taxon>
    </lineage>
</organism>
<sequence>MQKVSHSYKLLIISISSPLKLGVYADNLLIEEIESSKKTSDILMVLIKDIIDRYDISSIIYSHGPGSYMSIKLTYIILKSIEIIRGIPLFGCSAFLLNGEKPIKAIGNLYFIKEKETIITKRFDRPIVQEFELPKDISDLDVVSGSIPDYQLPAV</sequence>
<name>A0A1W1BCN4_9ZZZZ</name>
<proteinExistence type="predicted"/>
<accession>A0A1W1BCN4</accession>
<dbReference type="AlphaFoldDB" id="A0A1W1BCN4"/>
<protein>
    <submittedName>
        <fullName evidence="1">TsaB protein, required for threonylcarbamoyladenosine (T(6)A) formation in tRNA</fullName>
    </submittedName>
</protein>
<dbReference type="InterPro" id="IPR043129">
    <property type="entry name" value="ATPase_NBD"/>
</dbReference>
<dbReference type="SUPFAM" id="SSF53067">
    <property type="entry name" value="Actin-like ATPase domain"/>
    <property type="match status" value="1"/>
</dbReference>
<evidence type="ECO:0000313" key="1">
    <source>
        <dbReference type="EMBL" id="SFV51272.1"/>
    </source>
</evidence>
<dbReference type="EMBL" id="FPHC01000020">
    <property type="protein sequence ID" value="SFV51272.1"/>
    <property type="molecule type" value="Genomic_DNA"/>
</dbReference>
<dbReference type="Gene3D" id="3.30.420.40">
    <property type="match status" value="1"/>
</dbReference>
<reference evidence="1" key="1">
    <citation type="submission" date="2016-10" db="EMBL/GenBank/DDBJ databases">
        <authorList>
            <person name="de Groot N.N."/>
        </authorList>
    </citation>
    <scope>NUCLEOTIDE SEQUENCE</scope>
</reference>